<proteinExistence type="predicted"/>
<sequence>MNLRDCMEAIANQEFDTAQAGIHHGMKVLEPKLREVHEIVREMAAMYWGVLDKQAMHGHQSTFDQMLWDYFTLTQRGENYKGSANHRDLKTYEVVQQFYAGKFGSEYGRKVHLHQALNGKWPLADRDSELFQKGMKAYLNQKEKRARAKKAS</sequence>
<reference evidence="2" key="1">
    <citation type="submission" date="2015-09" db="EMBL/GenBank/DDBJ databases">
        <authorList>
            <person name="Rodrigo-Torres L."/>
            <person name="Arahal D.R."/>
        </authorList>
    </citation>
    <scope>NUCLEOTIDE SEQUENCE [LARGE SCALE GENOMIC DNA]</scope>
    <source>
        <strain evidence="2">CECT 4293</strain>
    </source>
</reference>
<protein>
    <submittedName>
        <fullName evidence="1">Uncharacterized protein</fullName>
    </submittedName>
</protein>
<accession>A0A0P1E242</accession>
<keyword evidence="2" id="KW-1185">Reference proteome</keyword>
<dbReference type="EMBL" id="CYPS01000017">
    <property type="protein sequence ID" value="CUH42241.1"/>
    <property type="molecule type" value="Genomic_DNA"/>
</dbReference>
<evidence type="ECO:0000313" key="1">
    <source>
        <dbReference type="EMBL" id="CUH42241.1"/>
    </source>
</evidence>
<dbReference type="RefSeq" id="WP_145975795.1">
    <property type="nucleotide sequence ID" value="NZ_CYPS01000017.1"/>
</dbReference>
<gene>
    <name evidence="1" type="ORF">RUM4293_01129</name>
</gene>
<evidence type="ECO:0000313" key="2">
    <source>
        <dbReference type="Proteomes" id="UP000050786"/>
    </source>
</evidence>
<dbReference type="AlphaFoldDB" id="A0A0P1E242"/>
<dbReference type="Proteomes" id="UP000050786">
    <property type="component" value="Unassembled WGS sequence"/>
</dbReference>
<organism evidence="1 2">
    <name type="scientific">Ruegeria atlantica</name>
    <dbReference type="NCBI Taxonomy" id="81569"/>
    <lineage>
        <taxon>Bacteria</taxon>
        <taxon>Pseudomonadati</taxon>
        <taxon>Pseudomonadota</taxon>
        <taxon>Alphaproteobacteria</taxon>
        <taxon>Rhodobacterales</taxon>
        <taxon>Roseobacteraceae</taxon>
        <taxon>Ruegeria</taxon>
    </lineage>
</organism>
<name>A0A0P1E242_9RHOB</name>